<evidence type="ECO:0000256" key="7">
    <source>
        <dbReference type="ARBA" id="ARBA00022989"/>
    </source>
</evidence>
<dbReference type="AlphaFoldDB" id="A0AAN5IF78"/>
<protein>
    <submittedName>
        <fullName evidence="11">Uncharacterized protein</fullName>
    </submittedName>
</protein>
<evidence type="ECO:0000256" key="10">
    <source>
        <dbReference type="ARBA" id="ARBA00038150"/>
    </source>
</evidence>
<dbReference type="Proteomes" id="UP001328107">
    <property type="component" value="Unassembled WGS sequence"/>
</dbReference>
<feature type="non-terminal residue" evidence="11">
    <location>
        <position position="1"/>
    </location>
</feature>
<evidence type="ECO:0000256" key="9">
    <source>
        <dbReference type="ARBA" id="ARBA00023180"/>
    </source>
</evidence>
<evidence type="ECO:0000256" key="1">
    <source>
        <dbReference type="ARBA" id="ARBA00004606"/>
    </source>
</evidence>
<evidence type="ECO:0000256" key="6">
    <source>
        <dbReference type="ARBA" id="ARBA00022968"/>
    </source>
</evidence>
<comment type="similarity">
    <text evidence="10">Belongs to the glycosyltransferase 14 family.</text>
</comment>
<keyword evidence="4" id="KW-0808">Transferase</keyword>
<comment type="caution">
    <text evidence="11">The sequence shown here is derived from an EMBL/GenBank/DDBJ whole genome shotgun (WGS) entry which is preliminary data.</text>
</comment>
<dbReference type="Pfam" id="PF02485">
    <property type="entry name" value="Branch"/>
    <property type="match status" value="1"/>
</dbReference>
<keyword evidence="7" id="KW-1133">Transmembrane helix</keyword>
<evidence type="ECO:0000256" key="3">
    <source>
        <dbReference type="ARBA" id="ARBA00022676"/>
    </source>
</evidence>
<dbReference type="PANTHER" id="PTHR19297">
    <property type="entry name" value="GLYCOSYLTRANSFERASE 14 FAMILY MEMBER"/>
    <property type="match status" value="1"/>
</dbReference>
<reference evidence="12" key="1">
    <citation type="submission" date="2022-10" db="EMBL/GenBank/DDBJ databases">
        <title>Genome assembly of Pristionchus species.</title>
        <authorList>
            <person name="Yoshida K."/>
            <person name="Sommer R.J."/>
        </authorList>
    </citation>
    <scope>NUCLEOTIDE SEQUENCE [LARGE SCALE GENOMIC DNA]</scope>
    <source>
        <strain evidence="12">RS5460</strain>
    </source>
</reference>
<evidence type="ECO:0000256" key="5">
    <source>
        <dbReference type="ARBA" id="ARBA00022692"/>
    </source>
</evidence>
<keyword evidence="6" id="KW-0735">Signal-anchor</keyword>
<sequence>RCHIYRTTFGFDKSSPSLEEIDFPLAYAVLAHNRFEQLLLTISSVYEEHNSFCISIPSNAEQSFIHLVHGLADCFDNVHVQQAGPITWGSYEIMRVTYDCMEFLVKNKKWRYLQYLSGVDAPLRTNLEMIRIFKEWNGLS</sequence>
<name>A0AAN5IF78_9BILA</name>
<dbReference type="EMBL" id="BTRK01000006">
    <property type="protein sequence ID" value="GMR62070.1"/>
    <property type="molecule type" value="Genomic_DNA"/>
</dbReference>
<feature type="non-terminal residue" evidence="11">
    <location>
        <position position="140"/>
    </location>
</feature>
<dbReference type="InterPro" id="IPR003406">
    <property type="entry name" value="Glyco_trans_14"/>
</dbReference>
<keyword evidence="5" id="KW-0812">Transmembrane</keyword>
<comment type="subcellular location">
    <subcellularLocation>
        <location evidence="1">Membrane</location>
        <topology evidence="1">Single-pass type II membrane protein</topology>
    </subcellularLocation>
</comment>
<evidence type="ECO:0000256" key="2">
    <source>
        <dbReference type="ARBA" id="ARBA00004922"/>
    </source>
</evidence>
<keyword evidence="12" id="KW-1185">Reference proteome</keyword>
<comment type="pathway">
    <text evidence="2">Protein modification; protein glycosylation.</text>
</comment>
<dbReference type="PANTHER" id="PTHR19297:SF185">
    <property type="entry name" value="BETA-1,3-GALACTOSYL-O-GLYCOSYL-GLYCOPROTEIN BETA-1,6-N-ACETYLGLUCOSAMINYLTRANSFERASE 3"/>
    <property type="match status" value="1"/>
</dbReference>
<keyword evidence="8" id="KW-0472">Membrane</keyword>
<organism evidence="11 12">
    <name type="scientific">Pristionchus mayeri</name>
    <dbReference type="NCBI Taxonomy" id="1317129"/>
    <lineage>
        <taxon>Eukaryota</taxon>
        <taxon>Metazoa</taxon>
        <taxon>Ecdysozoa</taxon>
        <taxon>Nematoda</taxon>
        <taxon>Chromadorea</taxon>
        <taxon>Rhabditida</taxon>
        <taxon>Rhabditina</taxon>
        <taxon>Diplogasteromorpha</taxon>
        <taxon>Diplogasteroidea</taxon>
        <taxon>Neodiplogasteridae</taxon>
        <taxon>Pristionchus</taxon>
    </lineage>
</organism>
<proteinExistence type="inferred from homology"/>
<evidence type="ECO:0000256" key="8">
    <source>
        <dbReference type="ARBA" id="ARBA00023136"/>
    </source>
</evidence>
<keyword evidence="3" id="KW-0328">Glycosyltransferase</keyword>
<accession>A0AAN5IF78</accession>
<keyword evidence="9" id="KW-0325">Glycoprotein</keyword>
<gene>
    <name evidence="11" type="ORF">PMAYCL1PPCAC_32265</name>
</gene>
<dbReference type="GO" id="GO:0016020">
    <property type="term" value="C:membrane"/>
    <property type="evidence" value="ECO:0007669"/>
    <property type="project" value="UniProtKB-SubCell"/>
</dbReference>
<evidence type="ECO:0000313" key="11">
    <source>
        <dbReference type="EMBL" id="GMR62070.1"/>
    </source>
</evidence>
<dbReference type="GO" id="GO:0008375">
    <property type="term" value="F:acetylglucosaminyltransferase activity"/>
    <property type="evidence" value="ECO:0007669"/>
    <property type="project" value="TreeGrafter"/>
</dbReference>
<evidence type="ECO:0000256" key="4">
    <source>
        <dbReference type="ARBA" id="ARBA00022679"/>
    </source>
</evidence>
<evidence type="ECO:0000313" key="12">
    <source>
        <dbReference type="Proteomes" id="UP001328107"/>
    </source>
</evidence>